<comment type="caution">
    <text evidence="1">The sequence shown here is derived from an EMBL/GenBank/DDBJ whole genome shotgun (WGS) entry which is preliminary data.</text>
</comment>
<organism evidence="1 2">
    <name type="scientific">Brachionus calyciflorus</name>
    <dbReference type="NCBI Taxonomy" id="104777"/>
    <lineage>
        <taxon>Eukaryota</taxon>
        <taxon>Metazoa</taxon>
        <taxon>Spiralia</taxon>
        <taxon>Gnathifera</taxon>
        <taxon>Rotifera</taxon>
        <taxon>Eurotatoria</taxon>
        <taxon>Monogononta</taxon>
        <taxon>Pseudotrocha</taxon>
        <taxon>Ploima</taxon>
        <taxon>Brachionidae</taxon>
        <taxon>Brachionus</taxon>
    </lineage>
</organism>
<evidence type="ECO:0000313" key="1">
    <source>
        <dbReference type="EMBL" id="CAF0943023.1"/>
    </source>
</evidence>
<proteinExistence type="predicted"/>
<gene>
    <name evidence="1" type="ORF">OXX778_LOCUS13527</name>
</gene>
<dbReference type="EMBL" id="CAJNOC010002617">
    <property type="protein sequence ID" value="CAF0943023.1"/>
    <property type="molecule type" value="Genomic_DNA"/>
</dbReference>
<reference evidence="1" key="1">
    <citation type="submission" date="2021-02" db="EMBL/GenBank/DDBJ databases">
        <authorList>
            <person name="Nowell W R."/>
        </authorList>
    </citation>
    <scope>NUCLEOTIDE SEQUENCE</scope>
    <source>
        <strain evidence="1">Ploen Becks lab</strain>
    </source>
</reference>
<dbReference type="AlphaFoldDB" id="A0A814CQ54"/>
<protein>
    <submittedName>
        <fullName evidence="1">Uncharacterized protein</fullName>
    </submittedName>
</protein>
<name>A0A814CQ54_9BILA</name>
<dbReference type="Proteomes" id="UP000663879">
    <property type="component" value="Unassembled WGS sequence"/>
</dbReference>
<accession>A0A814CQ54</accession>
<sequence>MNNFEDTYNLFLLAFAAEIHQENGNQKMDQDLINLKNEKEQISKLISLTETGAVLLSNWQSSRKRTNGERSVSYGKRIISNCERTVSKRMCEIETLKDQIEKFTNPTSIKSKEDIEPHFKGLNQEKKLVELKSTYENLLFRLRLLKNELNSIV</sequence>
<keyword evidence="2" id="KW-1185">Reference proteome</keyword>
<evidence type="ECO:0000313" key="2">
    <source>
        <dbReference type="Proteomes" id="UP000663879"/>
    </source>
</evidence>